<keyword evidence="1" id="KW-0812">Transmembrane</keyword>
<keyword evidence="3" id="KW-1185">Reference proteome</keyword>
<dbReference type="PROSITE" id="PS51257">
    <property type="entry name" value="PROKAR_LIPOPROTEIN"/>
    <property type="match status" value="1"/>
</dbReference>
<dbReference type="RefSeq" id="WP_227568375.1">
    <property type="nucleotide sequence ID" value="NZ_CP101988.1"/>
</dbReference>
<dbReference type="EMBL" id="CP101988">
    <property type="protein sequence ID" value="UUI75532.1"/>
    <property type="molecule type" value="Genomic_DNA"/>
</dbReference>
<protein>
    <recommendedName>
        <fullName evidence="4">DUF3137 domain-containing protein</fullName>
    </recommendedName>
</protein>
<feature type="transmembrane region" description="Helical" evidence="1">
    <location>
        <begin position="32"/>
        <end position="51"/>
    </location>
</feature>
<sequence length="252" mass="28063">MRRRPSVAALVVGALVVGTLVASCLVADGAFLLPTVVLWLVLGGFLLAFWVGEKRHERLQAWGAARGWTYQRHDQSLRSRWTGPPFGEGANRQATEVLRGPVDGRAAVSFTYRWTVGTGKQKTTHTRQVVALDLPTALPGLQLTPEWLGSRMARALGAQDIQFESEEFNRAWRVQARDLKFAHDVVHPRLMARLLQDDARRANLRIEGATVLTWLPNGTDVDRIDPALTLLRALVDAVPRHVWEDMGLPTAR</sequence>
<dbReference type="Proteomes" id="UP001316189">
    <property type="component" value="Chromosome"/>
</dbReference>
<evidence type="ECO:0000256" key="1">
    <source>
        <dbReference type="SAM" id="Phobius"/>
    </source>
</evidence>
<proteinExistence type="predicted"/>
<gene>
    <name evidence="2" type="ORF">NP064_00965</name>
</gene>
<name>A0ABY5L1W4_9CELL</name>
<reference evidence="2 3" key="1">
    <citation type="submission" date="2022-07" db="EMBL/GenBank/DDBJ databases">
        <title>Novel species in genus cellulomonas.</title>
        <authorList>
            <person name="Ye L."/>
        </authorList>
    </citation>
    <scope>NUCLEOTIDE SEQUENCE [LARGE SCALE GENOMIC DNA]</scope>
    <source>
        <strain evidence="3">zg-Y338</strain>
    </source>
</reference>
<keyword evidence="1" id="KW-0472">Membrane</keyword>
<evidence type="ECO:0000313" key="2">
    <source>
        <dbReference type="EMBL" id="UUI75532.1"/>
    </source>
</evidence>
<evidence type="ECO:0000313" key="3">
    <source>
        <dbReference type="Proteomes" id="UP001316189"/>
    </source>
</evidence>
<keyword evidence="1" id="KW-1133">Transmembrane helix</keyword>
<organism evidence="2 3">
    <name type="scientific">Cellulomonas chengniuliangii</name>
    <dbReference type="NCBI Taxonomy" id="2968084"/>
    <lineage>
        <taxon>Bacteria</taxon>
        <taxon>Bacillati</taxon>
        <taxon>Actinomycetota</taxon>
        <taxon>Actinomycetes</taxon>
        <taxon>Micrococcales</taxon>
        <taxon>Cellulomonadaceae</taxon>
        <taxon>Cellulomonas</taxon>
    </lineage>
</organism>
<accession>A0ABY5L1W4</accession>
<evidence type="ECO:0008006" key="4">
    <source>
        <dbReference type="Google" id="ProtNLM"/>
    </source>
</evidence>